<accession>A0A917VZD4</accession>
<reference evidence="2" key="2">
    <citation type="submission" date="2020-09" db="EMBL/GenBank/DDBJ databases">
        <authorList>
            <person name="Sun Q."/>
            <person name="Ohkuma M."/>
        </authorList>
    </citation>
    <scope>NUCLEOTIDE SEQUENCE</scope>
    <source>
        <strain evidence="2">JCM 15325</strain>
    </source>
</reference>
<dbReference type="InterPro" id="IPR005146">
    <property type="entry name" value="B3/B4_tRNA-bd"/>
</dbReference>
<proteinExistence type="predicted"/>
<dbReference type="InterPro" id="IPR020825">
    <property type="entry name" value="Phe-tRNA_synthase-like_B3/B4"/>
</dbReference>
<keyword evidence="3" id="KW-1185">Reference proteome</keyword>
<dbReference type="EMBL" id="BMOK01000001">
    <property type="protein sequence ID" value="GGL43334.1"/>
    <property type="molecule type" value="Genomic_DNA"/>
</dbReference>
<dbReference type="PANTHER" id="PTHR39209:SF2">
    <property type="entry name" value="CYTOPLASMIC PROTEIN"/>
    <property type="match status" value="1"/>
</dbReference>
<dbReference type="SUPFAM" id="SSF56037">
    <property type="entry name" value="PheT/TilS domain"/>
    <property type="match status" value="1"/>
</dbReference>
<reference evidence="2" key="1">
    <citation type="journal article" date="2014" name="Int. J. Syst. Evol. Microbiol.">
        <title>Complete genome sequence of Corynebacterium casei LMG S-19264T (=DSM 44701T), isolated from a smear-ripened cheese.</title>
        <authorList>
            <consortium name="US DOE Joint Genome Institute (JGI-PGF)"/>
            <person name="Walter F."/>
            <person name="Albersmeier A."/>
            <person name="Kalinowski J."/>
            <person name="Ruckert C."/>
        </authorList>
    </citation>
    <scope>NUCLEOTIDE SEQUENCE</scope>
    <source>
        <strain evidence="2">JCM 15325</strain>
    </source>
</reference>
<sequence length="222" mass="25121">MLDISVSAKLKDLVPDFRAGVICYHHIVIADLPQIIAERLPLFYENIRLSLEDHPVSAVEGVKEWRGIFKKAGTDPSRYRPSQEALLRRIGKEGRLHTIHSAVDLNNFFSVQYSIPLGIYDLGHLEEPIRITVGTQEDQYEGLNGRIMNMENKMISADRSGAFGSPIVDSRRTCVTEQTTDALQIVYTRPSTPAEESRRMIKKIAGMFTQIHGGENEWKIIE</sequence>
<dbReference type="GO" id="GO:0003723">
    <property type="term" value="F:RNA binding"/>
    <property type="evidence" value="ECO:0007669"/>
    <property type="project" value="InterPro"/>
</dbReference>
<comment type="caution">
    <text evidence="2">The sequence shown here is derived from an EMBL/GenBank/DDBJ whole genome shotgun (WGS) entry which is preliminary data.</text>
</comment>
<evidence type="ECO:0000313" key="3">
    <source>
        <dbReference type="Proteomes" id="UP000654670"/>
    </source>
</evidence>
<dbReference type="GO" id="GO:0004826">
    <property type="term" value="F:phenylalanine-tRNA ligase activity"/>
    <property type="evidence" value="ECO:0007669"/>
    <property type="project" value="InterPro"/>
</dbReference>
<dbReference type="Gene3D" id="3.50.40.10">
    <property type="entry name" value="Phenylalanyl-trna Synthetase, Chain B, domain 3"/>
    <property type="match status" value="1"/>
</dbReference>
<feature type="domain" description="B3/B4 tRNA-binding" evidence="1">
    <location>
        <begin position="63"/>
        <end position="213"/>
    </location>
</feature>
<dbReference type="PANTHER" id="PTHR39209">
    <property type="match status" value="1"/>
</dbReference>
<dbReference type="Proteomes" id="UP000654670">
    <property type="component" value="Unassembled WGS sequence"/>
</dbReference>
<organism evidence="2 3">
    <name type="scientific">Sporolactobacillus putidus</name>
    <dbReference type="NCBI Taxonomy" id="492735"/>
    <lineage>
        <taxon>Bacteria</taxon>
        <taxon>Bacillati</taxon>
        <taxon>Bacillota</taxon>
        <taxon>Bacilli</taxon>
        <taxon>Bacillales</taxon>
        <taxon>Sporolactobacillaceae</taxon>
        <taxon>Sporolactobacillus</taxon>
    </lineage>
</organism>
<dbReference type="AlphaFoldDB" id="A0A917VZD4"/>
<evidence type="ECO:0000259" key="1">
    <source>
        <dbReference type="SMART" id="SM00873"/>
    </source>
</evidence>
<name>A0A917VZD4_9BACL</name>
<dbReference type="Pfam" id="PF03483">
    <property type="entry name" value="B3_4"/>
    <property type="match status" value="1"/>
</dbReference>
<evidence type="ECO:0000313" key="2">
    <source>
        <dbReference type="EMBL" id="GGL43334.1"/>
    </source>
</evidence>
<dbReference type="SMART" id="SM00873">
    <property type="entry name" value="B3_4"/>
    <property type="match status" value="1"/>
</dbReference>
<protein>
    <recommendedName>
        <fullName evidence="1">B3/B4 tRNA-binding domain-containing protein</fullName>
    </recommendedName>
</protein>
<gene>
    <name evidence="2" type="ORF">GCM10007968_04070</name>
</gene>
<dbReference type="RefSeq" id="WP_188801379.1">
    <property type="nucleotide sequence ID" value="NZ_BMOK01000001.1"/>
</dbReference>